<feature type="region of interest" description="Disordered" evidence="12">
    <location>
        <begin position="1"/>
        <end position="31"/>
    </location>
</feature>
<keyword evidence="2 9" id="KW-1003">Cell membrane</keyword>
<evidence type="ECO:0000313" key="14">
    <source>
        <dbReference type="Proteomes" id="UP001164959"/>
    </source>
</evidence>
<evidence type="ECO:0000256" key="12">
    <source>
        <dbReference type="SAM" id="MobiDB-lite"/>
    </source>
</evidence>
<sequence>MRRDIRTSRGPNVTDPGRGAAGGESEREGREARGTRRIPLLLMVACLAYAIDLFSKLAVVAKLEHHDPVNVMGTWLQLRVMRNSGAAFSMGSASTLVFTLIAVAVALAIVRLARRLYSVPWAIALGLLLGGALGNLTDRLFRAPGQLQGAVVDFISVSGFSVMNLADWAIVCGGVLIVFFTFRGWELDNAREETADKETSSAPAWP</sequence>
<comment type="catalytic activity">
    <reaction evidence="9 10">
        <text>Release of signal peptides from bacterial membrane prolipoproteins. Hydrolyzes -Xaa-Yaa-Zaa-|-(S,diacylglyceryl)Cys-, in which Xaa is hydrophobic (preferably Leu), and Yaa (Ala or Ser) and Zaa (Gly or Ala) have small, neutral side chains.</text>
        <dbReference type="EC" id="3.4.23.36"/>
    </reaction>
</comment>
<keyword evidence="5 9" id="KW-0064">Aspartyl protease</keyword>
<keyword evidence="6 9" id="KW-0378">Hydrolase</keyword>
<proteinExistence type="inferred from homology"/>
<keyword evidence="3 9" id="KW-0645">Protease</keyword>
<keyword evidence="4 9" id="KW-0812">Transmembrane</keyword>
<feature type="active site" evidence="9">
    <location>
        <position position="153"/>
    </location>
</feature>
<evidence type="ECO:0000256" key="3">
    <source>
        <dbReference type="ARBA" id="ARBA00022670"/>
    </source>
</evidence>
<feature type="transmembrane region" description="Helical" evidence="9">
    <location>
        <begin position="86"/>
        <end position="109"/>
    </location>
</feature>
<comment type="similarity">
    <text evidence="1 9 11">Belongs to the peptidase A8 family.</text>
</comment>
<organism evidence="13 14">
    <name type="scientific">Streptomyces endophytica</name>
    <dbReference type="NCBI Taxonomy" id="2991496"/>
    <lineage>
        <taxon>Bacteria</taxon>
        <taxon>Bacillati</taxon>
        <taxon>Actinomycetota</taxon>
        <taxon>Actinomycetes</taxon>
        <taxon>Kitasatosporales</taxon>
        <taxon>Streptomycetaceae</taxon>
        <taxon>Streptomyces</taxon>
    </lineage>
</organism>
<dbReference type="EC" id="3.4.23.36" evidence="9"/>
<dbReference type="Pfam" id="PF01252">
    <property type="entry name" value="Peptidase_A8"/>
    <property type="match status" value="1"/>
</dbReference>
<dbReference type="PRINTS" id="PR00781">
    <property type="entry name" value="LIPOSIGPTASE"/>
</dbReference>
<dbReference type="PANTHER" id="PTHR33695">
    <property type="entry name" value="LIPOPROTEIN SIGNAL PEPTIDASE"/>
    <property type="match status" value="1"/>
</dbReference>
<feature type="transmembrane region" description="Helical" evidence="9">
    <location>
        <begin position="40"/>
        <end position="61"/>
    </location>
</feature>
<dbReference type="HAMAP" id="MF_00161">
    <property type="entry name" value="LspA"/>
    <property type="match status" value="1"/>
</dbReference>
<evidence type="ECO:0000256" key="7">
    <source>
        <dbReference type="ARBA" id="ARBA00022989"/>
    </source>
</evidence>
<dbReference type="GO" id="GO:0004190">
    <property type="term" value="F:aspartic-type endopeptidase activity"/>
    <property type="evidence" value="ECO:0007669"/>
    <property type="project" value="UniProtKB-EC"/>
</dbReference>
<dbReference type="Proteomes" id="UP001164959">
    <property type="component" value="Chromosome"/>
</dbReference>
<comment type="function">
    <text evidence="9 10">This protein specifically catalyzes the removal of signal peptides from prolipoproteins.</text>
</comment>
<evidence type="ECO:0000313" key="13">
    <source>
        <dbReference type="EMBL" id="UZJ32771.1"/>
    </source>
</evidence>
<feature type="active site" evidence="9">
    <location>
        <position position="167"/>
    </location>
</feature>
<dbReference type="NCBIfam" id="TIGR00077">
    <property type="entry name" value="lspA"/>
    <property type="match status" value="1"/>
</dbReference>
<evidence type="ECO:0000256" key="2">
    <source>
        <dbReference type="ARBA" id="ARBA00022475"/>
    </source>
</evidence>
<reference evidence="13" key="1">
    <citation type="submission" date="2022-11" db="EMBL/GenBank/DDBJ databases">
        <title>Identification and genomic analyses of a novel endophytic actinobacterium Streptomyces endophytica sp. nov. with potential for biocontrol of Yam anthracnose.</title>
        <authorList>
            <person name="Huang X."/>
        </authorList>
    </citation>
    <scope>NUCLEOTIDE SEQUENCE</scope>
    <source>
        <strain evidence="13">HNM0140</strain>
    </source>
</reference>
<accession>A0ABY6PG80</accession>
<evidence type="ECO:0000256" key="8">
    <source>
        <dbReference type="ARBA" id="ARBA00023136"/>
    </source>
</evidence>
<keyword evidence="7 9" id="KW-1133">Transmembrane helix</keyword>
<dbReference type="PANTHER" id="PTHR33695:SF1">
    <property type="entry name" value="LIPOPROTEIN SIGNAL PEPTIDASE"/>
    <property type="match status" value="1"/>
</dbReference>
<protein>
    <recommendedName>
        <fullName evidence="9">Lipoprotein signal peptidase</fullName>
        <ecNumber evidence="9">3.4.23.36</ecNumber>
    </recommendedName>
    <alternativeName>
        <fullName evidence="9">Prolipoprotein signal peptidase</fullName>
    </alternativeName>
    <alternativeName>
        <fullName evidence="9">Signal peptidase II</fullName>
        <shortName evidence="9">SPase II</shortName>
    </alternativeName>
</protein>
<feature type="transmembrane region" description="Helical" evidence="9">
    <location>
        <begin position="116"/>
        <end position="134"/>
    </location>
</feature>
<gene>
    <name evidence="9 13" type="primary">lspA</name>
    <name evidence="13" type="ORF">OJ254_23950</name>
</gene>
<dbReference type="EMBL" id="CP110636">
    <property type="protein sequence ID" value="UZJ32771.1"/>
    <property type="molecule type" value="Genomic_DNA"/>
</dbReference>
<evidence type="ECO:0000256" key="1">
    <source>
        <dbReference type="ARBA" id="ARBA00006139"/>
    </source>
</evidence>
<dbReference type="RefSeq" id="WP_265363991.1">
    <property type="nucleotide sequence ID" value="NZ_CP110636.1"/>
</dbReference>
<evidence type="ECO:0000256" key="11">
    <source>
        <dbReference type="RuleBase" id="RU004181"/>
    </source>
</evidence>
<keyword evidence="8 9" id="KW-0472">Membrane</keyword>
<keyword evidence="14" id="KW-1185">Reference proteome</keyword>
<evidence type="ECO:0000256" key="10">
    <source>
        <dbReference type="RuleBase" id="RU000594"/>
    </source>
</evidence>
<comment type="subcellular location">
    <subcellularLocation>
        <location evidence="9">Cell membrane</location>
        <topology evidence="9">Multi-pass membrane protein</topology>
    </subcellularLocation>
</comment>
<feature type="transmembrane region" description="Helical" evidence="9">
    <location>
        <begin position="154"/>
        <end position="182"/>
    </location>
</feature>
<dbReference type="InterPro" id="IPR001872">
    <property type="entry name" value="Peptidase_A8"/>
</dbReference>
<dbReference type="PROSITE" id="PS00855">
    <property type="entry name" value="SPASE_II"/>
    <property type="match status" value="1"/>
</dbReference>
<comment type="pathway">
    <text evidence="9">Protein modification; lipoprotein biosynthesis (signal peptide cleavage).</text>
</comment>
<evidence type="ECO:0000256" key="6">
    <source>
        <dbReference type="ARBA" id="ARBA00022801"/>
    </source>
</evidence>
<evidence type="ECO:0000256" key="9">
    <source>
        <dbReference type="HAMAP-Rule" id="MF_00161"/>
    </source>
</evidence>
<evidence type="ECO:0000256" key="4">
    <source>
        <dbReference type="ARBA" id="ARBA00022692"/>
    </source>
</evidence>
<evidence type="ECO:0000256" key="5">
    <source>
        <dbReference type="ARBA" id="ARBA00022750"/>
    </source>
</evidence>
<name>A0ABY6PG80_9ACTN</name>